<dbReference type="PANTHER" id="PTHR30050:SF5">
    <property type="entry name" value="DNAA REGULATORY INACTIVATOR HDA"/>
    <property type="match status" value="1"/>
</dbReference>
<dbReference type="Gene3D" id="1.10.8.60">
    <property type="match status" value="1"/>
</dbReference>
<dbReference type="PANTHER" id="PTHR30050">
    <property type="entry name" value="CHROMOSOMAL REPLICATION INITIATOR PROTEIN DNAA"/>
    <property type="match status" value="1"/>
</dbReference>
<protein>
    <submittedName>
        <fullName evidence="3">Regulatory inactivation of DnaA Hda protein</fullName>
    </submittedName>
</protein>
<dbReference type="GO" id="GO:0032297">
    <property type="term" value="P:negative regulation of DNA-templated DNA replication initiation"/>
    <property type="evidence" value="ECO:0007669"/>
    <property type="project" value="TreeGrafter"/>
</dbReference>
<accession>A0A4R2L4L3</accession>
<dbReference type="AlphaFoldDB" id="A0A4R2L4L3"/>
<dbReference type="Gene3D" id="3.40.50.300">
    <property type="entry name" value="P-loop containing nucleotide triphosphate hydrolases"/>
    <property type="match status" value="1"/>
</dbReference>
<dbReference type="EMBL" id="SLWY01000012">
    <property type="protein sequence ID" value="TCO80692.1"/>
    <property type="molecule type" value="Genomic_DNA"/>
</dbReference>
<evidence type="ECO:0000259" key="1">
    <source>
        <dbReference type="Pfam" id="PF00308"/>
    </source>
</evidence>
<keyword evidence="4" id="KW-1185">Reference proteome</keyword>
<feature type="domain" description="Hda lid" evidence="2">
    <location>
        <begin position="171"/>
        <end position="222"/>
    </location>
</feature>
<reference evidence="3 4" key="1">
    <citation type="submission" date="2019-03" db="EMBL/GenBank/DDBJ databases">
        <title>Genomic Encyclopedia of Type Strains, Phase IV (KMG-IV): sequencing the most valuable type-strain genomes for metagenomic binning, comparative biology and taxonomic classification.</title>
        <authorList>
            <person name="Goeker M."/>
        </authorList>
    </citation>
    <scope>NUCLEOTIDE SEQUENCE [LARGE SCALE GENOMIC DNA]</scope>
    <source>
        <strain evidence="3 4">DSM 25287</strain>
    </source>
</reference>
<dbReference type="Pfam" id="PF22688">
    <property type="entry name" value="Hda_lid"/>
    <property type="match status" value="1"/>
</dbReference>
<dbReference type="GO" id="GO:0006270">
    <property type="term" value="P:DNA replication initiation"/>
    <property type="evidence" value="ECO:0007669"/>
    <property type="project" value="TreeGrafter"/>
</dbReference>
<name>A0A4R2L4L3_9GAMM</name>
<evidence type="ECO:0000259" key="2">
    <source>
        <dbReference type="Pfam" id="PF22688"/>
    </source>
</evidence>
<dbReference type="InterPro" id="IPR013317">
    <property type="entry name" value="DnaA_dom"/>
</dbReference>
<dbReference type="OrthoDB" id="9784878at2"/>
<dbReference type="Pfam" id="PF00308">
    <property type="entry name" value="Bac_DnaA"/>
    <property type="match status" value="1"/>
</dbReference>
<evidence type="ECO:0000313" key="3">
    <source>
        <dbReference type="EMBL" id="TCO80692.1"/>
    </source>
</evidence>
<dbReference type="Proteomes" id="UP000295765">
    <property type="component" value="Unassembled WGS sequence"/>
</dbReference>
<dbReference type="RefSeq" id="WP_132542885.1">
    <property type="nucleotide sequence ID" value="NZ_SLWY01000012.1"/>
</dbReference>
<feature type="domain" description="Chromosomal replication initiator protein DnaA ATPAse" evidence="1">
    <location>
        <begin position="13"/>
        <end position="76"/>
    </location>
</feature>
<gene>
    <name evidence="3" type="ORF">EV699_11227</name>
</gene>
<dbReference type="InterPro" id="IPR027417">
    <property type="entry name" value="P-loop_NTPase"/>
</dbReference>
<proteinExistence type="predicted"/>
<comment type="caution">
    <text evidence="3">The sequence shown here is derived from an EMBL/GenBank/DDBJ whole genome shotgun (WGS) entry which is preliminary data.</text>
</comment>
<dbReference type="SUPFAM" id="SSF52540">
    <property type="entry name" value="P-loop containing nucleoside triphosphate hydrolases"/>
    <property type="match status" value="1"/>
</dbReference>
<dbReference type="InterPro" id="IPR055199">
    <property type="entry name" value="Hda_lid"/>
</dbReference>
<organism evidence="3 4">
    <name type="scientific">Plasticicumulans lactativorans</name>
    <dbReference type="NCBI Taxonomy" id="1133106"/>
    <lineage>
        <taxon>Bacteria</taxon>
        <taxon>Pseudomonadati</taxon>
        <taxon>Pseudomonadota</taxon>
        <taxon>Gammaproteobacteria</taxon>
        <taxon>Candidatus Competibacteraceae</taxon>
        <taxon>Plasticicumulans</taxon>
    </lineage>
</organism>
<sequence length="238" mass="25305">MNDQLRLTLGVRDRASFDNFITAAADDDNAAAREHLRRLRGVAGAPAVYLWGPAGSGRTHLLQAVCQAAGERQQAAVCLSMRGEPGLPPQALEGMERLGIVCIDDLDAILGERRWERALATLCAGVQALGGGLVVSAGVPPAALVAAAPALGERFAAAHVFELRPADAALRRAMLLARAERRGLRLPETVAAHLLDSCGHDLRRLFATLDALERSLLASPRKPGLALLRRLLRETPAS</sequence>
<evidence type="ECO:0000313" key="4">
    <source>
        <dbReference type="Proteomes" id="UP000295765"/>
    </source>
</evidence>